<comment type="caution">
    <text evidence="3">The sequence shown here is derived from an EMBL/GenBank/DDBJ whole genome shotgun (WGS) entry which is preliminary data.</text>
</comment>
<keyword evidence="2" id="KW-0378">Hydrolase</keyword>
<reference evidence="3" key="1">
    <citation type="submission" date="2020-10" db="EMBL/GenBank/DDBJ databases">
        <authorList>
            <person name="Gilroy R."/>
        </authorList>
    </citation>
    <scope>NUCLEOTIDE SEQUENCE</scope>
    <source>
        <strain evidence="3">10669</strain>
    </source>
</reference>
<dbReference type="PIRSF" id="PIRSF003230">
    <property type="entry name" value="YbgC"/>
    <property type="match status" value="1"/>
</dbReference>
<dbReference type="PROSITE" id="PS01328">
    <property type="entry name" value="4HBCOA_THIOESTERASE"/>
    <property type="match status" value="1"/>
</dbReference>
<dbReference type="GO" id="GO:0047617">
    <property type="term" value="F:fatty acyl-CoA hydrolase activity"/>
    <property type="evidence" value="ECO:0007669"/>
    <property type="project" value="TreeGrafter"/>
</dbReference>
<dbReference type="PANTHER" id="PTHR31793:SF27">
    <property type="entry name" value="NOVEL THIOESTERASE SUPERFAMILY DOMAIN AND SAPOSIN A-TYPE DOMAIN CONTAINING PROTEIN (0610012H03RIK)"/>
    <property type="match status" value="1"/>
</dbReference>
<name>A0A9D1NJU9_9BACT</name>
<dbReference type="Proteomes" id="UP000886812">
    <property type="component" value="Unassembled WGS sequence"/>
</dbReference>
<dbReference type="Gene3D" id="3.10.129.10">
    <property type="entry name" value="Hotdog Thioesterase"/>
    <property type="match status" value="1"/>
</dbReference>
<dbReference type="InterPro" id="IPR029069">
    <property type="entry name" value="HotDog_dom_sf"/>
</dbReference>
<dbReference type="InterPro" id="IPR006684">
    <property type="entry name" value="YbgC/YbaW"/>
</dbReference>
<gene>
    <name evidence="3" type="ORF">IAC75_04805</name>
</gene>
<organism evidence="3 4">
    <name type="scientific">Candidatus Spyradosoma merdigallinarum</name>
    <dbReference type="NCBI Taxonomy" id="2840950"/>
    <lineage>
        <taxon>Bacteria</taxon>
        <taxon>Pseudomonadati</taxon>
        <taxon>Verrucomicrobiota</taxon>
        <taxon>Opitutia</taxon>
        <taxon>Opitutia incertae sedis</taxon>
        <taxon>Candidatus Spyradosoma</taxon>
    </lineage>
</organism>
<evidence type="ECO:0000313" key="4">
    <source>
        <dbReference type="Proteomes" id="UP000886812"/>
    </source>
</evidence>
<dbReference type="EMBL" id="DVOG01000128">
    <property type="protein sequence ID" value="HIV04453.1"/>
    <property type="molecule type" value="Genomic_DNA"/>
</dbReference>
<evidence type="ECO:0000256" key="1">
    <source>
        <dbReference type="ARBA" id="ARBA00005953"/>
    </source>
</evidence>
<comment type="similarity">
    <text evidence="1">Belongs to the 4-hydroxybenzoyl-CoA thioesterase family.</text>
</comment>
<accession>A0A9D1NJU9</accession>
<sequence length="134" mass="15209">MIETTATVRVRFSETDAMGVVYHANYFPWFEIARTKLLAEVGLPYREMQDAGWLLPVVDAQISYRVSAKYDDELSVRAMMKAFPRARIRIDYEVRRGDTLLATGSTVHGFMNRAGAAVRPPNFFLEKLAAAFAR</sequence>
<proteinExistence type="inferred from homology"/>
<dbReference type="AlphaFoldDB" id="A0A9D1NJU9"/>
<dbReference type="InterPro" id="IPR008272">
    <property type="entry name" value="HB-CoA_thioesterase_AS"/>
</dbReference>
<dbReference type="InterPro" id="IPR050563">
    <property type="entry name" value="4-hydroxybenzoyl-CoA_TE"/>
</dbReference>
<reference evidence="3" key="2">
    <citation type="journal article" date="2021" name="PeerJ">
        <title>Extensive microbial diversity within the chicken gut microbiome revealed by metagenomics and culture.</title>
        <authorList>
            <person name="Gilroy R."/>
            <person name="Ravi A."/>
            <person name="Getino M."/>
            <person name="Pursley I."/>
            <person name="Horton D.L."/>
            <person name="Alikhan N.F."/>
            <person name="Baker D."/>
            <person name="Gharbi K."/>
            <person name="Hall N."/>
            <person name="Watson M."/>
            <person name="Adriaenssens E.M."/>
            <person name="Foster-Nyarko E."/>
            <person name="Jarju S."/>
            <person name="Secka A."/>
            <person name="Antonio M."/>
            <person name="Oren A."/>
            <person name="Chaudhuri R.R."/>
            <person name="La Ragione R."/>
            <person name="Hildebrand F."/>
            <person name="Pallen M.J."/>
        </authorList>
    </citation>
    <scope>NUCLEOTIDE SEQUENCE</scope>
    <source>
        <strain evidence="3">10669</strain>
    </source>
</reference>
<dbReference type="PANTHER" id="PTHR31793">
    <property type="entry name" value="4-HYDROXYBENZOYL-COA THIOESTERASE FAMILY MEMBER"/>
    <property type="match status" value="1"/>
</dbReference>
<evidence type="ECO:0000313" key="3">
    <source>
        <dbReference type="EMBL" id="HIV04453.1"/>
    </source>
</evidence>
<dbReference type="NCBIfam" id="TIGR00051">
    <property type="entry name" value="YbgC/FadM family acyl-CoA thioesterase"/>
    <property type="match status" value="1"/>
</dbReference>
<dbReference type="CDD" id="cd00586">
    <property type="entry name" value="4HBT"/>
    <property type="match status" value="1"/>
</dbReference>
<protein>
    <submittedName>
        <fullName evidence="3">Acyl-CoA thioesterase</fullName>
    </submittedName>
</protein>
<dbReference type="Pfam" id="PF13279">
    <property type="entry name" value="4HBT_2"/>
    <property type="match status" value="1"/>
</dbReference>
<evidence type="ECO:0000256" key="2">
    <source>
        <dbReference type="ARBA" id="ARBA00022801"/>
    </source>
</evidence>
<dbReference type="SUPFAM" id="SSF54637">
    <property type="entry name" value="Thioesterase/thiol ester dehydrase-isomerase"/>
    <property type="match status" value="1"/>
</dbReference>